<dbReference type="EMBL" id="GGEC01039937">
    <property type="protein sequence ID" value="MBX20421.1"/>
    <property type="molecule type" value="Transcribed_RNA"/>
</dbReference>
<evidence type="ECO:0000313" key="1">
    <source>
        <dbReference type="EMBL" id="MBX20421.1"/>
    </source>
</evidence>
<dbReference type="AlphaFoldDB" id="A0A2P2LR22"/>
<name>A0A2P2LR22_RHIMU</name>
<sequence>MYTFHRYWLEMESKMKRRSGSILLEV</sequence>
<organism evidence="1">
    <name type="scientific">Rhizophora mucronata</name>
    <name type="common">Asiatic mangrove</name>
    <dbReference type="NCBI Taxonomy" id="61149"/>
    <lineage>
        <taxon>Eukaryota</taxon>
        <taxon>Viridiplantae</taxon>
        <taxon>Streptophyta</taxon>
        <taxon>Embryophyta</taxon>
        <taxon>Tracheophyta</taxon>
        <taxon>Spermatophyta</taxon>
        <taxon>Magnoliopsida</taxon>
        <taxon>eudicotyledons</taxon>
        <taxon>Gunneridae</taxon>
        <taxon>Pentapetalae</taxon>
        <taxon>rosids</taxon>
        <taxon>fabids</taxon>
        <taxon>Malpighiales</taxon>
        <taxon>Rhizophoraceae</taxon>
        <taxon>Rhizophora</taxon>
    </lineage>
</organism>
<proteinExistence type="predicted"/>
<reference evidence="1" key="1">
    <citation type="submission" date="2018-02" db="EMBL/GenBank/DDBJ databases">
        <title>Rhizophora mucronata_Transcriptome.</title>
        <authorList>
            <person name="Meera S.P."/>
            <person name="Sreeshan A."/>
            <person name="Augustine A."/>
        </authorList>
    </citation>
    <scope>NUCLEOTIDE SEQUENCE</scope>
    <source>
        <tissue evidence="1">Leaf</tissue>
    </source>
</reference>
<protein>
    <submittedName>
        <fullName evidence="1">Uncharacterized protein</fullName>
    </submittedName>
</protein>
<accession>A0A2P2LR22</accession>